<dbReference type="AlphaFoldDB" id="A0A5K7YEZ6"/>
<evidence type="ECO:0000313" key="2">
    <source>
        <dbReference type="Proteomes" id="UP000427906"/>
    </source>
</evidence>
<keyword evidence="2" id="KW-1185">Reference proteome</keyword>
<name>A0A5K7YEZ6_9BACT</name>
<organism evidence="1 2">
    <name type="scientific">Desulfosarcina alkanivorans</name>
    <dbReference type="NCBI Taxonomy" id="571177"/>
    <lineage>
        <taxon>Bacteria</taxon>
        <taxon>Pseudomonadati</taxon>
        <taxon>Thermodesulfobacteriota</taxon>
        <taxon>Desulfobacteria</taxon>
        <taxon>Desulfobacterales</taxon>
        <taxon>Desulfosarcinaceae</taxon>
        <taxon>Desulfosarcina</taxon>
    </lineage>
</organism>
<dbReference type="Proteomes" id="UP000427906">
    <property type="component" value="Chromosome"/>
</dbReference>
<sequence>MIPNLVREDRMPLNFKGYPFYVGISLDRFSLERQKVSGNGMLFLFDRRSRIIAHTRENPIIAVPEKR</sequence>
<gene>
    <name evidence="1" type="ORF">DSCA_15260</name>
</gene>
<proteinExistence type="predicted"/>
<evidence type="ECO:0000313" key="1">
    <source>
        <dbReference type="EMBL" id="BBO67596.1"/>
    </source>
</evidence>
<dbReference type="KEGG" id="dalk:DSCA_15260"/>
<protein>
    <submittedName>
        <fullName evidence="1">Uncharacterized protein</fullName>
    </submittedName>
</protein>
<dbReference type="EMBL" id="AP021874">
    <property type="protein sequence ID" value="BBO67596.1"/>
    <property type="molecule type" value="Genomic_DNA"/>
</dbReference>
<accession>A0A5K7YEZ6</accession>
<reference evidence="1 2" key="1">
    <citation type="submission" date="2019-11" db="EMBL/GenBank/DDBJ databases">
        <title>Comparative genomics of hydrocarbon-degrading Desulfosarcina strains.</title>
        <authorList>
            <person name="Watanabe M."/>
            <person name="Kojima H."/>
            <person name="Fukui M."/>
        </authorList>
    </citation>
    <scope>NUCLEOTIDE SEQUENCE [LARGE SCALE GENOMIC DNA]</scope>
    <source>
        <strain evidence="1 2">PL12</strain>
    </source>
</reference>